<dbReference type="SUPFAM" id="SSF88946">
    <property type="entry name" value="Sigma2 domain of RNA polymerase sigma factors"/>
    <property type="match status" value="1"/>
</dbReference>
<evidence type="ECO:0000313" key="3">
    <source>
        <dbReference type="Proteomes" id="UP000245506"/>
    </source>
</evidence>
<dbReference type="GO" id="GO:0003700">
    <property type="term" value="F:DNA-binding transcription factor activity"/>
    <property type="evidence" value="ECO:0007669"/>
    <property type="project" value="InterPro"/>
</dbReference>
<accession>A0A317C9G7</accession>
<dbReference type="AlphaFoldDB" id="A0A317C9G7"/>
<dbReference type="InterPro" id="IPR007627">
    <property type="entry name" value="RNA_pol_sigma70_r2"/>
</dbReference>
<evidence type="ECO:0000313" key="2">
    <source>
        <dbReference type="EMBL" id="PWQ93963.1"/>
    </source>
</evidence>
<dbReference type="InterPro" id="IPR013325">
    <property type="entry name" value="RNA_pol_sigma_r2"/>
</dbReference>
<organism evidence="2 3">
    <name type="scientific">Leucothrix arctica</name>
    <dbReference type="NCBI Taxonomy" id="1481894"/>
    <lineage>
        <taxon>Bacteria</taxon>
        <taxon>Pseudomonadati</taxon>
        <taxon>Pseudomonadota</taxon>
        <taxon>Gammaproteobacteria</taxon>
        <taxon>Thiotrichales</taxon>
        <taxon>Thiotrichaceae</taxon>
        <taxon>Leucothrix</taxon>
    </lineage>
</organism>
<proteinExistence type="predicted"/>
<reference evidence="2 3" key="1">
    <citation type="submission" date="2018-05" db="EMBL/GenBank/DDBJ databases">
        <title>Leucothrix arctica sp. nov., isolated from Arctic seawater.</title>
        <authorList>
            <person name="Choi A."/>
            <person name="Baek K."/>
        </authorList>
    </citation>
    <scope>NUCLEOTIDE SEQUENCE [LARGE SCALE GENOMIC DNA]</scope>
    <source>
        <strain evidence="2 3">IMCC9719</strain>
    </source>
</reference>
<dbReference type="Gene3D" id="1.10.1740.10">
    <property type="match status" value="1"/>
</dbReference>
<gene>
    <name evidence="2" type="ORF">DKT75_20415</name>
</gene>
<dbReference type="Pfam" id="PF04542">
    <property type="entry name" value="Sigma70_r2"/>
    <property type="match status" value="1"/>
</dbReference>
<dbReference type="GO" id="GO:0006352">
    <property type="term" value="P:DNA-templated transcription initiation"/>
    <property type="evidence" value="ECO:0007669"/>
    <property type="project" value="InterPro"/>
</dbReference>
<dbReference type="EMBL" id="QGKL01000042">
    <property type="protein sequence ID" value="PWQ93963.1"/>
    <property type="molecule type" value="Genomic_DNA"/>
</dbReference>
<comment type="caution">
    <text evidence="2">The sequence shown here is derived from an EMBL/GenBank/DDBJ whole genome shotgun (WGS) entry which is preliminary data.</text>
</comment>
<protein>
    <recommendedName>
        <fullName evidence="1">RNA polymerase sigma-70 region 2 domain-containing protein</fullName>
    </recommendedName>
</protein>
<dbReference type="OrthoDB" id="5623181at2"/>
<name>A0A317C9G7_9GAMM</name>
<feature type="domain" description="RNA polymerase sigma-70 region 2" evidence="1">
    <location>
        <begin position="50"/>
        <end position="98"/>
    </location>
</feature>
<dbReference type="RefSeq" id="WP_109826472.1">
    <property type="nucleotide sequence ID" value="NZ_QGKL01000042.1"/>
</dbReference>
<dbReference type="Proteomes" id="UP000245506">
    <property type="component" value="Unassembled WGS sequence"/>
</dbReference>
<sequence>MNKQAVDTTKADSCSQMLCNLLDQTNDSGAAILSMVERYIHHFSSVYCNLDFHDRQEIHQEVSLKLICHGEKVRDNCTKAWVYTVVRNQCINHIRKRNGQRSVITGYEDPEQTATTCGVPYILSKGLETGMQDQLDCLQKMFGVIESEKTGKSDITLYTLYAFGLSYTEISERSKRTVGAIGQRICLLKKKLSNLVLEHC</sequence>
<keyword evidence="3" id="KW-1185">Reference proteome</keyword>
<evidence type="ECO:0000259" key="1">
    <source>
        <dbReference type="Pfam" id="PF04542"/>
    </source>
</evidence>